<dbReference type="AlphaFoldDB" id="A0A6A6C5Z6"/>
<evidence type="ECO:0000313" key="2">
    <source>
        <dbReference type="EMBL" id="KAF2162471.1"/>
    </source>
</evidence>
<name>A0A6A6C5Z6_ZASCE</name>
<feature type="compositionally biased region" description="Basic and acidic residues" evidence="1">
    <location>
        <begin position="36"/>
        <end position="50"/>
    </location>
</feature>
<feature type="region of interest" description="Disordered" evidence="1">
    <location>
        <begin position="36"/>
        <end position="108"/>
    </location>
</feature>
<evidence type="ECO:0000313" key="3">
    <source>
        <dbReference type="Proteomes" id="UP000799537"/>
    </source>
</evidence>
<feature type="region of interest" description="Disordered" evidence="1">
    <location>
        <begin position="1"/>
        <end position="20"/>
    </location>
</feature>
<proteinExistence type="predicted"/>
<feature type="compositionally biased region" description="Polar residues" evidence="1">
    <location>
        <begin position="67"/>
        <end position="91"/>
    </location>
</feature>
<gene>
    <name evidence="2" type="ORF">M409DRAFT_27096</name>
</gene>
<sequence length="144" mass="16128">MATKTPYATTNVHQPSAQDLDNRINDLTAQLAEVKAEQYKRSRSQQELDPKQPSVYYDAQPIDNDDQIPNYTTEAPLPNTSREIVSTPSQYPTIPDAPPPPYSANQDRIPLPIVLPQTSKNFRGAFYSPFVRAYVPELEAHGLS</sequence>
<reference evidence="2" key="1">
    <citation type="journal article" date="2020" name="Stud. Mycol.">
        <title>101 Dothideomycetes genomes: a test case for predicting lifestyles and emergence of pathogens.</title>
        <authorList>
            <person name="Haridas S."/>
            <person name="Albert R."/>
            <person name="Binder M."/>
            <person name="Bloem J."/>
            <person name="Labutti K."/>
            <person name="Salamov A."/>
            <person name="Andreopoulos B."/>
            <person name="Baker S."/>
            <person name="Barry K."/>
            <person name="Bills G."/>
            <person name="Bluhm B."/>
            <person name="Cannon C."/>
            <person name="Castanera R."/>
            <person name="Culley D."/>
            <person name="Daum C."/>
            <person name="Ezra D."/>
            <person name="Gonzalez J."/>
            <person name="Henrissat B."/>
            <person name="Kuo A."/>
            <person name="Liang C."/>
            <person name="Lipzen A."/>
            <person name="Lutzoni F."/>
            <person name="Magnuson J."/>
            <person name="Mondo S."/>
            <person name="Nolan M."/>
            <person name="Ohm R."/>
            <person name="Pangilinan J."/>
            <person name="Park H.-J."/>
            <person name="Ramirez L."/>
            <person name="Alfaro M."/>
            <person name="Sun H."/>
            <person name="Tritt A."/>
            <person name="Yoshinaga Y."/>
            <person name="Zwiers L.-H."/>
            <person name="Turgeon B."/>
            <person name="Goodwin S."/>
            <person name="Spatafora J."/>
            <person name="Crous P."/>
            <person name="Grigoriev I."/>
        </authorList>
    </citation>
    <scope>NUCLEOTIDE SEQUENCE</scope>
    <source>
        <strain evidence="2">ATCC 36951</strain>
    </source>
</reference>
<dbReference type="GeneID" id="54561689"/>
<organism evidence="2 3">
    <name type="scientific">Zasmidium cellare ATCC 36951</name>
    <dbReference type="NCBI Taxonomy" id="1080233"/>
    <lineage>
        <taxon>Eukaryota</taxon>
        <taxon>Fungi</taxon>
        <taxon>Dikarya</taxon>
        <taxon>Ascomycota</taxon>
        <taxon>Pezizomycotina</taxon>
        <taxon>Dothideomycetes</taxon>
        <taxon>Dothideomycetidae</taxon>
        <taxon>Mycosphaerellales</taxon>
        <taxon>Mycosphaerellaceae</taxon>
        <taxon>Zasmidium</taxon>
    </lineage>
</organism>
<evidence type="ECO:0000256" key="1">
    <source>
        <dbReference type="SAM" id="MobiDB-lite"/>
    </source>
</evidence>
<feature type="compositionally biased region" description="Polar residues" evidence="1">
    <location>
        <begin position="1"/>
        <end position="19"/>
    </location>
</feature>
<accession>A0A6A6C5Z6</accession>
<dbReference type="EMBL" id="ML993613">
    <property type="protein sequence ID" value="KAF2162471.1"/>
    <property type="molecule type" value="Genomic_DNA"/>
</dbReference>
<protein>
    <submittedName>
        <fullName evidence="2">Uncharacterized protein</fullName>
    </submittedName>
</protein>
<keyword evidence="3" id="KW-1185">Reference proteome</keyword>
<dbReference type="OrthoDB" id="3068835at2759"/>
<dbReference type="Proteomes" id="UP000799537">
    <property type="component" value="Unassembled WGS sequence"/>
</dbReference>
<dbReference type="RefSeq" id="XP_033663360.1">
    <property type="nucleotide sequence ID" value="XM_033808417.1"/>
</dbReference>